<keyword evidence="2" id="KW-1185">Reference proteome</keyword>
<dbReference type="Proteomes" id="UP001558613">
    <property type="component" value="Unassembled WGS sequence"/>
</dbReference>
<evidence type="ECO:0000313" key="1">
    <source>
        <dbReference type="EMBL" id="KAL1262536.1"/>
    </source>
</evidence>
<evidence type="ECO:0008006" key="3">
    <source>
        <dbReference type="Google" id="ProtNLM"/>
    </source>
</evidence>
<protein>
    <recommendedName>
        <fullName evidence="3">Secreted protein</fullName>
    </recommendedName>
</protein>
<gene>
    <name evidence="1" type="ORF">QQF64_007801</name>
</gene>
<proteinExistence type="predicted"/>
<name>A0ABR3MBU4_9TELE</name>
<accession>A0ABR3MBU4</accession>
<reference evidence="1 2" key="1">
    <citation type="submission" date="2023-09" db="EMBL/GenBank/DDBJ databases">
        <authorList>
            <person name="Wang M."/>
        </authorList>
    </citation>
    <scope>NUCLEOTIDE SEQUENCE [LARGE SCALE GENOMIC DNA]</scope>
    <source>
        <strain evidence="1">GT-2023</strain>
        <tissue evidence="1">Liver</tissue>
    </source>
</reference>
<sequence length="81" mass="8753">MYVLFCLCAIRRGFRRNLDGAVEEVITQTPSRPGRALSLTVSPSSSFPPSVLNYRMCLHLRSGECAVVTVGVSSGVSAQHL</sequence>
<evidence type="ECO:0000313" key="2">
    <source>
        <dbReference type="Proteomes" id="UP001558613"/>
    </source>
</evidence>
<comment type="caution">
    <text evidence="1">The sequence shown here is derived from an EMBL/GenBank/DDBJ whole genome shotgun (WGS) entry which is preliminary data.</text>
</comment>
<organism evidence="1 2">
    <name type="scientific">Cirrhinus molitorella</name>
    <name type="common">mud carp</name>
    <dbReference type="NCBI Taxonomy" id="172907"/>
    <lineage>
        <taxon>Eukaryota</taxon>
        <taxon>Metazoa</taxon>
        <taxon>Chordata</taxon>
        <taxon>Craniata</taxon>
        <taxon>Vertebrata</taxon>
        <taxon>Euteleostomi</taxon>
        <taxon>Actinopterygii</taxon>
        <taxon>Neopterygii</taxon>
        <taxon>Teleostei</taxon>
        <taxon>Ostariophysi</taxon>
        <taxon>Cypriniformes</taxon>
        <taxon>Cyprinidae</taxon>
        <taxon>Labeoninae</taxon>
        <taxon>Labeonini</taxon>
        <taxon>Cirrhinus</taxon>
    </lineage>
</organism>
<dbReference type="EMBL" id="JAYMGO010000014">
    <property type="protein sequence ID" value="KAL1262536.1"/>
    <property type="molecule type" value="Genomic_DNA"/>
</dbReference>